<keyword evidence="1" id="KW-0175">Coiled coil</keyword>
<accession>A0A9N9H5D8</accession>
<keyword evidence="3" id="KW-1185">Reference proteome</keyword>
<organism evidence="2 3">
    <name type="scientific">Funneliformis mosseae</name>
    <name type="common">Endomycorrhizal fungus</name>
    <name type="synonym">Glomus mosseae</name>
    <dbReference type="NCBI Taxonomy" id="27381"/>
    <lineage>
        <taxon>Eukaryota</taxon>
        <taxon>Fungi</taxon>
        <taxon>Fungi incertae sedis</taxon>
        <taxon>Mucoromycota</taxon>
        <taxon>Glomeromycotina</taxon>
        <taxon>Glomeromycetes</taxon>
        <taxon>Glomerales</taxon>
        <taxon>Glomeraceae</taxon>
        <taxon>Funneliformis</taxon>
    </lineage>
</organism>
<comment type="caution">
    <text evidence="2">The sequence shown here is derived from an EMBL/GenBank/DDBJ whole genome shotgun (WGS) entry which is preliminary data.</text>
</comment>
<name>A0A9N9H5D8_FUNMO</name>
<evidence type="ECO:0000313" key="2">
    <source>
        <dbReference type="EMBL" id="CAG8650022.1"/>
    </source>
</evidence>
<evidence type="ECO:0000313" key="3">
    <source>
        <dbReference type="Proteomes" id="UP000789375"/>
    </source>
</evidence>
<feature type="non-terminal residue" evidence="2">
    <location>
        <position position="488"/>
    </location>
</feature>
<dbReference type="EMBL" id="CAJVPP010004444">
    <property type="protein sequence ID" value="CAG8650022.1"/>
    <property type="molecule type" value="Genomic_DNA"/>
</dbReference>
<dbReference type="Proteomes" id="UP000789375">
    <property type="component" value="Unassembled WGS sequence"/>
</dbReference>
<proteinExistence type="predicted"/>
<sequence length="488" mass="56614">MAARIGIGLEENESLKQHKVLQEENRETLRINSELKEELQEKDKQSAKLQQKVLNLESQNNEFEITSQTLEKSLEIIQLAKNIKIPPKIRGALIIQELEEQIIKFIVAMRTVNGKDYKAQSVKVGVYAIARYLSEHSVIHQAGTSEVAMIFKHPQLDKSTPEGLLYHVFQKYNFLLLRGGEHYKLLASNFKKKNDGCFTVCLYESKANQRNINQSEAQADILYISGDDPNIIQDYDDYFEKRPVDSDLQFNLQPNSLEYGEVAMIYCMKQLQKHELETGINFMVVDCGSDTVDLTTQFASEIKQYITDKNKKHLEIENWLIELNFNDIKSMFDPIVNIVLQLIQLQLNNSPKTCLAIVRIILTPIQPTIAIERRAVIYGLSSMNLDSNVIASRIIKYTYSIKVRKYWTKDYSIHRKVNNRHINKIHCLAKRDTLINVNQKITYSYLSLYSTQTKVVFYLYYTNEFDAKYYDKSEMKLLEKLTMNLPSS</sequence>
<protein>
    <submittedName>
        <fullName evidence="2">16210_t:CDS:1</fullName>
    </submittedName>
</protein>
<reference evidence="2" key="1">
    <citation type="submission" date="2021-06" db="EMBL/GenBank/DDBJ databases">
        <authorList>
            <person name="Kallberg Y."/>
            <person name="Tangrot J."/>
            <person name="Rosling A."/>
        </authorList>
    </citation>
    <scope>NUCLEOTIDE SEQUENCE</scope>
    <source>
        <strain evidence="2">87-6 pot B 2015</strain>
    </source>
</reference>
<evidence type="ECO:0000256" key="1">
    <source>
        <dbReference type="SAM" id="Coils"/>
    </source>
</evidence>
<dbReference type="PANTHER" id="PTHR14187:SF5">
    <property type="entry name" value="HEAT SHOCK 70 KDA PROTEIN 12A"/>
    <property type="match status" value="1"/>
</dbReference>
<feature type="coiled-coil region" evidence="1">
    <location>
        <begin position="18"/>
        <end position="66"/>
    </location>
</feature>
<dbReference type="AlphaFoldDB" id="A0A9N9H5D8"/>
<gene>
    <name evidence="2" type="ORF">FMOSSE_LOCUS11428</name>
</gene>
<dbReference type="PANTHER" id="PTHR14187">
    <property type="entry name" value="ALPHA KINASE/ELONGATION FACTOR 2 KINASE"/>
    <property type="match status" value="1"/>
</dbReference>